<comment type="caution">
    <text evidence="4">The sequence shown here is derived from an EMBL/GenBank/DDBJ whole genome shotgun (WGS) entry which is preliminary data.</text>
</comment>
<organism evidence="4 5">
    <name type="scientific">Intestinicryptomonas porci</name>
    <dbReference type="NCBI Taxonomy" id="2926320"/>
    <lineage>
        <taxon>Bacteria</taxon>
        <taxon>Pseudomonadati</taxon>
        <taxon>Verrucomicrobiota</taxon>
        <taxon>Opitutia</taxon>
        <taxon>Opitutales</taxon>
        <taxon>Intestinicryptomonaceae</taxon>
        <taxon>Intestinicryptomonas</taxon>
    </lineage>
</organism>
<feature type="transmembrane region" description="Helical" evidence="2">
    <location>
        <begin position="12"/>
        <end position="32"/>
    </location>
</feature>
<evidence type="ECO:0000256" key="2">
    <source>
        <dbReference type="SAM" id="Phobius"/>
    </source>
</evidence>
<dbReference type="EMBL" id="JALBUT010000008">
    <property type="protein sequence ID" value="MDX8416009.1"/>
    <property type="molecule type" value="Genomic_DNA"/>
</dbReference>
<keyword evidence="2" id="KW-0812">Transmembrane</keyword>
<evidence type="ECO:0000259" key="3">
    <source>
        <dbReference type="Pfam" id="PF02719"/>
    </source>
</evidence>
<sequence length="618" mass="68759">MDLKKEFSAKPYALAGVYALLAFLSLAGAFILRFDFNFVEICKFLSPKTFVLIIAAKLFFLAIFGQFNILFKFFHKTDLANQFWAFTASAAFLLASSQILIKFGWVIPRGVILIDYFLSIIFFAAIRMFFHGKRERSQSKIFHGNIKKRVAIIGAGDVGASLAENLFSHKSMGIIPVVFLDDDPQKAGCTISGIKILPLKTDLKKVVQKLSIDQAIIAISRLPQSRIDEITSEFSKLGIETNIVPSYQDLAAGYAKVSNLRKVSIEDVLGRKQIPLDTEELEKLIRGKRILVTGAGGSIGNELCRQIAMRKPSMLILLDQCEVQLFNVRENICAGNFGVDAKPVICNVADAERIRQIISEYKPQIVFHAAAHKHVPIMEYQAGEALKNNLLGTWHTAVASSENGVEKFVLISTDKAVNPTSVMGASKRLAEILIQSFQTNPKNKTRFMAVRFGNVLGSSGSVIPIFKRQIEAGGPITLTHPDAMRYFISIPEAVGLVLQCGSQALGGEIFVLDMGEQIKIIDLAKRMIKLSGFEPDVDIKIKTIGLRCGEKLQEEVQNKAEHLKKTKNPRILAFVSTPVAFEKSLEIVEETKRAILEKNNRELKEFIKKHVPEYEPQQ</sequence>
<dbReference type="CDD" id="cd05237">
    <property type="entry name" value="UDP_invert_4-6DH_SDR_e"/>
    <property type="match status" value="1"/>
</dbReference>
<dbReference type="Gene3D" id="3.40.50.720">
    <property type="entry name" value="NAD(P)-binding Rossmann-like Domain"/>
    <property type="match status" value="2"/>
</dbReference>
<dbReference type="PANTHER" id="PTHR43318:SF1">
    <property type="entry name" value="POLYSACCHARIDE BIOSYNTHESIS PROTEIN EPSC-RELATED"/>
    <property type="match status" value="1"/>
</dbReference>
<dbReference type="InterPro" id="IPR036291">
    <property type="entry name" value="NAD(P)-bd_dom_sf"/>
</dbReference>
<keyword evidence="2" id="KW-1133">Transmembrane helix</keyword>
<dbReference type="Pfam" id="PF13727">
    <property type="entry name" value="CoA_binding_3"/>
    <property type="match status" value="1"/>
</dbReference>
<dbReference type="InterPro" id="IPR051203">
    <property type="entry name" value="Polysaccharide_Synthase-Rel"/>
</dbReference>
<feature type="transmembrane region" description="Helical" evidence="2">
    <location>
        <begin position="52"/>
        <end position="71"/>
    </location>
</feature>
<accession>A0ABU4WKT5</accession>
<keyword evidence="5" id="KW-1185">Reference proteome</keyword>
<dbReference type="SUPFAM" id="SSF51735">
    <property type="entry name" value="NAD(P)-binding Rossmann-fold domains"/>
    <property type="match status" value="2"/>
</dbReference>
<proteinExistence type="inferred from homology"/>
<dbReference type="Pfam" id="PF02719">
    <property type="entry name" value="Polysacc_synt_2"/>
    <property type="match status" value="1"/>
</dbReference>
<reference evidence="4 5" key="1">
    <citation type="submission" date="2022-03" db="EMBL/GenBank/DDBJ databases">
        <title>Novel taxa within the pig intestine.</title>
        <authorList>
            <person name="Wylensek D."/>
            <person name="Bishof K."/>
            <person name="Afrizal A."/>
            <person name="Clavel T."/>
        </authorList>
    </citation>
    <scope>NUCLEOTIDE SEQUENCE [LARGE SCALE GENOMIC DNA]</scope>
    <source>
        <strain evidence="4 5">CLA-KB-P66</strain>
    </source>
</reference>
<keyword evidence="2" id="KW-0472">Membrane</keyword>
<evidence type="ECO:0000256" key="1">
    <source>
        <dbReference type="ARBA" id="ARBA00007430"/>
    </source>
</evidence>
<gene>
    <name evidence="4" type="ORF">MOX91_07455</name>
</gene>
<evidence type="ECO:0000313" key="4">
    <source>
        <dbReference type="EMBL" id="MDX8416009.1"/>
    </source>
</evidence>
<name>A0ABU4WKT5_9BACT</name>
<comment type="similarity">
    <text evidence="1">Belongs to the polysaccharide synthase family.</text>
</comment>
<dbReference type="InterPro" id="IPR003869">
    <property type="entry name" value="Polysac_CapD-like"/>
</dbReference>
<dbReference type="RefSeq" id="WP_370397463.1">
    <property type="nucleotide sequence ID" value="NZ_JALBUT010000008.1"/>
</dbReference>
<evidence type="ECO:0000313" key="5">
    <source>
        <dbReference type="Proteomes" id="UP001275932"/>
    </source>
</evidence>
<feature type="transmembrane region" description="Helical" evidence="2">
    <location>
        <begin position="111"/>
        <end position="130"/>
    </location>
</feature>
<protein>
    <submittedName>
        <fullName evidence="4">Polysaccharide biosynthesis protein</fullName>
    </submittedName>
</protein>
<dbReference type="PANTHER" id="PTHR43318">
    <property type="entry name" value="UDP-N-ACETYLGLUCOSAMINE 4,6-DEHYDRATASE"/>
    <property type="match status" value="1"/>
</dbReference>
<feature type="domain" description="Polysaccharide biosynthesis protein CapD-like" evidence="3">
    <location>
        <begin position="290"/>
        <end position="573"/>
    </location>
</feature>
<dbReference type="Proteomes" id="UP001275932">
    <property type="component" value="Unassembled WGS sequence"/>
</dbReference>
<feature type="transmembrane region" description="Helical" evidence="2">
    <location>
        <begin position="83"/>
        <end position="105"/>
    </location>
</feature>